<name>A0A448XC59_9PLAT</name>
<proteinExistence type="predicted"/>
<dbReference type="AlphaFoldDB" id="A0A448XC59"/>
<dbReference type="EMBL" id="CAAALY010245707">
    <property type="protein sequence ID" value="VEL33396.1"/>
    <property type="molecule type" value="Genomic_DNA"/>
</dbReference>
<reference evidence="1" key="1">
    <citation type="submission" date="2018-11" db="EMBL/GenBank/DDBJ databases">
        <authorList>
            <consortium name="Pathogen Informatics"/>
        </authorList>
    </citation>
    <scope>NUCLEOTIDE SEQUENCE</scope>
</reference>
<evidence type="ECO:0000313" key="1">
    <source>
        <dbReference type="EMBL" id="VEL33396.1"/>
    </source>
</evidence>
<evidence type="ECO:0000313" key="2">
    <source>
        <dbReference type="Proteomes" id="UP000784294"/>
    </source>
</evidence>
<keyword evidence="2" id="KW-1185">Reference proteome</keyword>
<dbReference type="Proteomes" id="UP000784294">
    <property type="component" value="Unassembled WGS sequence"/>
</dbReference>
<protein>
    <submittedName>
        <fullName evidence="1">Uncharacterized protein</fullName>
    </submittedName>
</protein>
<accession>A0A448XC59</accession>
<sequence>MRIAEADHKVESLTKIFDVYRRRRWLLQRVIKLDRNRGSSRRTIDANRGWK</sequence>
<organism evidence="1 2">
    <name type="scientific">Protopolystoma xenopodis</name>
    <dbReference type="NCBI Taxonomy" id="117903"/>
    <lineage>
        <taxon>Eukaryota</taxon>
        <taxon>Metazoa</taxon>
        <taxon>Spiralia</taxon>
        <taxon>Lophotrochozoa</taxon>
        <taxon>Platyhelminthes</taxon>
        <taxon>Monogenea</taxon>
        <taxon>Polyopisthocotylea</taxon>
        <taxon>Polystomatidea</taxon>
        <taxon>Polystomatidae</taxon>
        <taxon>Protopolystoma</taxon>
    </lineage>
</organism>
<gene>
    <name evidence="1" type="ORF">PXEA_LOCUS26836</name>
</gene>
<comment type="caution">
    <text evidence="1">The sequence shown here is derived from an EMBL/GenBank/DDBJ whole genome shotgun (WGS) entry which is preliminary data.</text>
</comment>